<protein>
    <submittedName>
        <fullName evidence="2">Uncharacterized protein</fullName>
    </submittedName>
</protein>
<dbReference type="EMBL" id="PKMI01000039">
    <property type="protein sequence ID" value="RBA12497.1"/>
    <property type="molecule type" value="Genomic_DNA"/>
</dbReference>
<dbReference type="Proteomes" id="UP000251714">
    <property type="component" value="Unassembled WGS sequence"/>
</dbReference>
<dbReference type="Gene3D" id="2.60.20.10">
    <property type="entry name" value="Crystallins"/>
    <property type="match status" value="1"/>
</dbReference>
<keyword evidence="1" id="KW-0732">Signal</keyword>
<reference evidence="2 3" key="1">
    <citation type="submission" date="2017-12" db="EMBL/GenBank/DDBJ databases">
        <title>Genome sequence of the mycotoxigenic crop pathogen Fusarium proliferatum, strain ITEM 2341 from Date Palm.</title>
        <authorList>
            <person name="Almiman B.F."/>
            <person name="Shittu T.A."/>
            <person name="Muthumeenakshi S."/>
            <person name="Baroncelli R."/>
            <person name="Sreenivasaprasada S."/>
        </authorList>
    </citation>
    <scope>NUCLEOTIDE SEQUENCE [LARGE SCALE GENOMIC DNA]</scope>
    <source>
        <strain evidence="2 3">ITEM 2341</strain>
    </source>
</reference>
<evidence type="ECO:0000313" key="3">
    <source>
        <dbReference type="Proteomes" id="UP000251714"/>
    </source>
</evidence>
<feature type="chain" id="PRO_5016801564" evidence="1">
    <location>
        <begin position="18"/>
        <end position="142"/>
    </location>
</feature>
<comment type="caution">
    <text evidence="2">The sequence shown here is derived from an EMBL/GenBank/DDBJ whole genome shotgun (WGS) entry which is preliminary data.</text>
</comment>
<feature type="signal peptide" evidence="1">
    <location>
        <begin position="1"/>
        <end position="17"/>
    </location>
</feature>
<gene>
    <name evidence="2" type="ORF">FPRO05_03947</name>
</gene>
<sequence>MQIITVTVALFASLALARDFTLYENSYWGGASHRETRNDDDACWNMNGKGDRASSVKGYGCTTFYRERDCKGDKWENVHDASTVPSFLNDHIWSFRNKCKCDYKARDTCVSACEWACGVNNPSPQICRSKCFPNCRDGAGCV</sequence>
<organism evidence="2 3">
    <name type="scientific">Gibberella intermedia</name>
    <name type="common">Bulb rot disease fungus</name>
    <name type="synonym">Fusarium proliferatum</name>
    <dbReference type="NCBI Taxonomy" id="948311"/>
    <lineage>
        <taxon>Eukaryota</taxon>
        <taxon>Fungi</taxon>
        <taxon>Dikarya</taxon>
        <taxon>Ascomycota</taxon>
        <taxon>Pezizomycotina</taxon>
        <taxon>Sordariomycetes</taxon>
        <taxon>Hypocreomycetidae</taxon>
        <taxon>Hypocreales</taxon>
        <taxon>Nectriaceae</taxon>
        <taxon>Fusarium</taxon>
        <taxon>Fusarium fujikuroi species complex</taxon>
    </lineage>
</organism>
<evidence type="ECO:0000313" key="2">
    <source>
        <dbReference type="EMBL" id="RBA12497.1"/>
    </source>
</evidence>
<dbReference type="AlphaFoldDB" id="A0A365MVC7"/>
<evidence type="ECO:0000256" key="1">
    <source>
        <dbReference type="SAM" id="SignalP"/>
    </source>
</evidence>
<accession>A0A365MVC7</accession>
<proteinExistence type="predicted"/>
<name>A0A365MVC7_GIBIN</name>